<dbReference type="AlphaFoldDB" id="A0A379WX78"/>
<evidence type="ECO:0000256" key="11">
    <source>
        <dbReference type="ARBA" id="ARBA00047508"/>
    </source>
</evidence>
<dbReference type="SUPFAM" id="SSF51569">
    <property type="entry name" value="Aldolase"/>
    <property type="match status" value="1"/>
</dbReference>
<evidence type="ECO:0000313" key="14">
    <source>
        <dbReference type="Proteomes" id="UP000254712"/>
    </source>
</evidence>
<dbReference type="InterPro" id="IPR006218">
    <property type="entry name" value="DAHP1/KDSA"/>
</dbReference>
<evidence type="ECO:0000256" key="1">
    <source>
        <dbReference type="ARBA" id="ARBA00003726"/>
    </source>
</evidence>
<reference evidence="13 14" key="1">
    <citation type="submission" date="2018-06" db="EMBL/GenBank/DDBJ databases">
        <authorList>
            <consortium name="Pathogen Informatics"/>
            <person name="Doyle S."/>
        </authorList>
    </citation>
    <scope>NUCLEOTIDE SEQUENCE [LARGE SCALE GENOMIC DNA]</scope>
    <source>
        <strain evidence="13 14">NCTC8261</strain>
    </source>
</reference>
<keyword evidence="7" id="KW-0057">Aromatic amino acid biosynthesis</keyword>
<dbReference type="InterPro" id="IPR006219">
    <property type="entry name" value="DAHP_synth_1"/>
</dbReference>
<keyword evidence="6 13" id="KW-0808">Transferase</keyword>
<evidence type="ECO:0000256" key="4">
    <source>
        <dbReference type="ARBA" id="ARBA00012694"/>
    </source>
</evidence>
<dbReference type="GO" id="GO:0008652">
    <property type="term" value="P:amino acid biosynthetic process"/>
    <property type="evidence" value="ECO:0007669"/>
    <property type="project" value="UniProtKB-KW"/>
</dbReference>
<feature type="domain" description="DAHP synthetase I/KDSA" evidence="12">
    <location>
        <begin position="3"/>
        <end position="103"/>
    </location>
</feature>
<evidence type="ECO:0000256" key="10">
    <source>
        <dbReference type="ARBA" id="ARBA00032193"/>
    </source>
</evidence>
<evidence type="ECO:0000256" key="3">
    <source>
        <dbReference type="ARBA" id="ARBA00007985"/>
    </source>
</evidence>
<dbReference type="EMBL" id="UGXT01000002">
    <property type="protein sequence ID" value="SUH38653.1"/>
    <property type="molecule type" value="Genomic_DNA"/>
</dbReference>
<dbReference type="PANTHER" id="PTHR21225:SF12">
    <property type="entry name" value="PHOSPHO-2-DEHYDRO-3-DEOXYHEPTONATE ALDOLASE, TYROSINE-INHIBITED"/>
    <property type="match status" value="1"/>
</dbReference>
<comment type="catalytic activity">
    <reaction evidence="11">
        <text>D-erythrose 4-phosphate + phosphoenolpyruvate + H2O = 7-phospho-2-dehydro-3-deoxy-D-arabino-heptonate + phosphate</text>
        <dbReference type="Rhea" id="RHEA:14717"/>
        <dbReference type="ChEBI" id="CHEBI:15377"/>
        <dbReference type="ChEBI" id="CHEBI:16897"/>
        <dbReference type="ChEBI" id="CHEBI:43474"/>
        <dbReference type="ChEBI" id="CHEBI:58394"/>
        <dbReference type="ChEBI" id="CHEBI:58702"/>
        <dbReference type="EC" id="2.5.1.54"/>
    </reaction>
</comment>
<dbReference type="Proteomes" id="UP000254712">
    <property type="component" value="Unassembled WGS sequence"/>
</dbReference>
<sequence length="105" mass="11290">MNTSGNGDCHIILRGGKAPNYSAQHVAEVKEGLIKAGLMPQVMIDFSHANSCKQFQKQMEVCADVCQQIAGGEKAIIGVMVESHLVEGNQSLESGQPLTYGKSHY</sequence>
<dbReference type="InterPro" id="IPR013785">
    <property type="entry name" value="Aldolase_TIM"/>
</dbReference>
<evidence type="ECO:0000256" key="6">
    <source>
        <dbReference type="ARBA" id="ARBA00022679"/>
    </source>
</evidence>
<dbReference type="EC" id="2.5.1.54" evidence="4"/>
<dbReference type="GO" id="GO:0009423">
    <property type="term" value="P:chorismate biosynthetic process"/>
    <property type="evidence" value="ECO:0007669"/>
    <property type="project" value="UniProtKB-UniPathway"/>
</dbReference>
<dbReference type="GO" id="GO:0003849">
    <property type="term" value="F:3-deoxy-7-phosphoheptulonate synthase activity"/>
    <property type="evidence" value="ECO:0007669"/>
    <property type="project" value="UniProtKB-EC"/>
</dbReference>
<dbReference type="Gene3D" id="3.20.20.70">
    <property type="entry name" value="Aldolase class I"/>
    <property type="match status" value="1"/>
</dbReference>
<evidence type="ECO:0000256" key="7">
    <source>
        <dbReference type="ARBA" id="ARBA00023141"/>
    </source>
</evidence>
<evidence type="ECO:0000256" key="2">
    <source>
        <dbReference type="ARBA" id="ARBA00004688"/>
    </source>
</evidence>
<protein>
    <recommendedName>
        <fullName evidence="4">3-deoxy-7-phosphoheptulonate synthase</fullName>
        <ecNumber evidence="4">2.5.1.54</ecNumber>
    </recommendedName>
    <alternativeName>
        <fullName evidence="10">3-deoxy-D-arabino-heptulosonate 7-phosphate synthase</fullName>
    </alternativeName>
    <alternativeName>
        <fullName evidence="9">DAHP synthase</fullName>
    </alternativeName>
    <alternativeName>
        <fullName evidence="8">Phospho-2-keto-3-deoxyheptonate aldolase</fullName>
    </alternativeName>
</protein>
<accession>A0A379WX78</accession>
<dbReference type="UniPathway" id="UPA00053">
    <property type="reaction ID" value="UER00084"/>
</dbReference>
<evidence type="ECO:0000256" key="5">
    <source>
        <dbReference type="ARBA" id="ARBA00022605"/>
    </source>
</evidence>
<evidence type="ECO:0000256" key="8">
    <source>
        <dbReference type="ARBA" id="ARBA00031111"/>
    </source>
</evidence>
<comment type="pathway">
    <text evidence="2">Metabolic intermediate biosynthesis; chorismate biosynthesis; chorismate from D-erythrose 4-phosphate and phosphoenolpyruvate: step 1/7.</text>
</comment>
<comment type="function">
    <text evidence="1">Stereospecific condensation of phosphoenolpyruvate (PEP) and D-erythrose-4-phosphate (E4P) giving rise to 3-deoxy-D-arabino-heptulosonate-7-phosphate (DAHP).</text>
</comment>
<evidence type="ECO:0000313" key="13">
    <source>
        <dbReference type="EMBL" id="SUH38653.1"/>
    </source>
</evidence>
<proteinExistence type="inferred from homology"/>
<comment type="similarity">
    <text evidence="3">Belongs to the class-I DAHP synthase family.</text>
</comment>
<dbReference type="GO" id="GO:0005737">
    <property type="term" value="C:cytoplasm"/>
    <property type="evidence" value="ECO:0007669"/>
    <property type="project" value="TreeGrafter"/>
</dbReference>
<dbReference type="PANTHER" id="PTHR21225">
    <property type="entry name" value="PHOSPHO-2-DEHYDRO-3-DEOXYHEPTONATE ALDOLASE DAHP SYNTHETASE"/>
    <property type="match status" value="1"/>
</dbReference>
<evidence type="ECO:0000256" key="9">
    <source>
        <dbReference type="ARBA" id="ARBA00031349"/>
    </source>
</evidence>
<dbReference type="Pfam" id="PF00793">
    <property type="entry name" value="DAHP_synth_1"/>
    <property type="match status" value="1"/>
</dbReference>
<organism evidence="13 14">
    <name type="scientific">Salmonella enterica I</name>
    <dbReference type="NCBI Taxonomy" id="59201"/>
    <lineage>
        <taxon>Bacteria</taxon>
        <taxon>Pseudomonadati</taxon>
        <taxon>Pseudomonadota</taxon>
        <taxon>Gammaproteobacteria</taxon>
        <taxon>Enterobacterales</taxon>
        <taxon>Enterobacteriaceae</taxon>
        <taxon>Salmonella</taxon>
    </lineage>
</organism>
<gene>
    <name evidence="13" type="primary">aroG_1</name>
    <name evidence="13" type="ORF">NCTC8261_04982</name>
</gene>
<evidence type="ECO:0000259" key="12">
    <source>
        <dbReference type="Pfam" id="PF00793"/>
    </source>
</evidence>
<dbReference type="GO" id="GO:0009073">
    <property type="term" value="P:aromatic amino acid family biosynthetic process"/>
    <property type="evidence" value="ECO:0007669"/>
    <property type="project" value="UniProtKB-KW"/>
</dbReference>
<name>A0A379WX78_SALET</name>
<keyword evidence="5" id="KW-0028">Amino-acid biosynthesis</keyword>